<dbReference type="InterPro" id="IPR037185">
    <property type="entry name" value="EmrE-like"/>
</dbReference>
<dbReference type="eggNOG" id="COG0697">
    <property type="taxonomic scope" value="Bacteria"/>
</dbReference>
<keyword evidence="3 6" id="KW-0812">Transmembrane</keyword>
<evidence type="ECO:0000256" key="6">
    <source>
        <dbReference type="SAM" id="Phobius"/>
    </source>
</evidence>
<keyword evidence="5 6" id="KW-0472">Membrane</keyword>
<evidence type="ECO:0000256" key="1">
    <source>
        <dbReference type="ARBA" id="ARBA00004651"/>
    </source>
</evidence>
<dbReference type="OrthoDB" id="4167046at2"/>
<comment type="subcellular location">
    <subcellularLocation>
        <location evidence="1">Cell membrane</location>
        <topology evidence="1">Multi-pass membrane protein</topology>
    </subcellularLocation>
</comment>
<dbReference type="EMBL" id="HG322949">
    <property type="protein sequence ID" value="CDG84273.1"/>
    <property type="molecule type" value="Genomic_DNA"/>
</dbReference>
<reference evidence="8 9" key="1">
    <citation type="journal article" date="2015" name="Genome Announc.">
        <title>Genome Sequence of Mushroom Soft-Rot Pathogen Janthinobacterium agaricidamnosum.</title>
        <authorList>
            <person name="Graupner K."/>
            <person name="Lackner G."/>
            <person name="Hertweck C."/>
        </authorList>
    </citation>
    <scope>NUCLEOTIDE SEQUENCE [LARGE SCALE GENOMIC DNA]</scope>
    <source>
        <strain evidence="9">NBRC 102515 / DSM 9628</strain>
    </source>
</reference>
<dbReference type="InterPro" id="IPR000620">
    <property type="entry name" value="EamA_dom"/>
</dbReference>
<dbReference type="RefSeq" id="WP_051781012.1">
    <property type="nucleotide sequence ID" value="NZ_BCTH01000089.1"/>
</dbReference>
<feature type="transmembrane region" description="Helical" evidence="6">
    <location>
        <begin position="191"/>
        <end position="209"/>
    </location>
</feature>
<feature type="domain" description="EamA" evidence="7">
    <location>
        <begin position="13"/>
        <end position="144"/>
    </location>
</feature>
<evidence type="ECO:0000259" key="7">
    <source>
        <dbReference type="Pfam" id="PF00892"/>
    </source>
</evidence>
<dbReference type="Proteomes" id="UP000027604">
    <property type="component" value="Chromosome I"/>
</dbReference>
<feature type="transmembrane region" description="Helical" evidence="6">
    <location>
        <begin position="250"/>
        <end position="269"/>
    </location>
</feature>
<dbReference type="GO" id="GO:0005886">
    <property type="term" value="C:plasma membrane"/>
    <property type="evidence" value="ECO:0007669"/>
    <property type="project" value="UniProtKB-SubCell"/>
</dbReference>
<dbReference type="PANTHER" id="PTHR32322">
    <property type="entry name" value="INNER MEMBRANE TRANSPORTER"/>
    <property type="match status" value="1"/>
</dbReference>
<dbReference type="STRING" id="1349767.GJA_3658"/>
<sequence>MTSNASSPSLKHYIFPVVAVLIWAINTIVNKMAVGIIEPAAIAFYRWLLAGCLLAAIFGKSAWQQRTVIRVYLPKLFVLGMLGMVMYQCLAYIAAQTTSATNMGILVSLMPLLAVGLSVILLGEAATQGAVFGGMLSLLGLAYLLSHGHPATLLSHGMAAGDGLMLLACLSYAAYGVLLKRWKIPLNNWHSLLIQVWSAVPVLFIYYMSQSAPPLTAGGLPLVLFAGIPASFIAPFLWMHGVGKLGPSKTTTLMNLLPVFTVIIAVLFLGEPLHAYHLIGGGVTLLGVVLVQYLKQPLRRAPVAGRQM</sequence>
<dbReference type="Gene3D" id="1.10.3730.20">
    <property type="match status" value="1"/>
</dbReference>
<feature type="transmembrane region" description="Helical" evidence="6">
    <location>
        <begin position="275"/>
        <end position="294"/>
    </location>
</feature>
<feature type="domain" description="EamA" evidence="7">
    <location>
        <begin position="161"/>
        <end position="291"/>
    </location>
</feature>
<feature type="transmembrane region" description="Helical" evidence="6">
    <location>
        <begin position="41"/>
        <end position="59"/>
    </location>
</feature>
<accession>W0VA90</accession>
<keyword evidence="4 6" id="KW-1133">Transmembrane helix</keyword>
<evidence type="ECO:0000256" key="4">
    <source>
        <dbReference type="ARBA" id="ARBA00022989"/>
    </source>
</evidence>
<keyword evidence="9" id="KW-1185">Reference proteome</keyword>
<name>W0VA90_9BURK</name>
<evidence type="ECO:0000256" key="2">
    <source>
        <dbReference type="ARBA" id="ARBA00022475"/>
    </source>
</evidence>
<evidence type="ECO:0000313" key="8">
    <source>
        <dbReference type="EMBL" id="CDG84273.1"/>
    </source>
</evidence>
<protein>
    <recommendedName>
        <fullName evidence="7">EamA domain-containing protein</fullName>
    </recommendedName>
</protein>
<feature type="transmembrane region" description="Helical" evidence="6">
    <location>
        <begin position="12"/>
        <end position="29"/>
    </location>
</feature>
<evidence type="ECO:0000256" key="3">
    <source>
        <dbReference type="ARBA" id="ARBA00022692"/>
    </source>
</evidence>
<evidence type="ECO:0000313" key="9">
    <source>
        <dbReference type="Proteomes" id="UP000027604"/>
    </source>
</evidence>
<feature type="transmembrane region" description="Helical" evidence="6">
    <location>
        <begin position="158"/>
        <end position="179"/>
    </location>
</feature>
<feature type="transmembrane region" description="Helical" evidence="6">
    <location>
        <begin position="100"/>
        <end position="122"/>
    </location>
</feature>
<dbReference type="PATRIC" id="fig|1349767.4.peg.248"/>
<dbReference type="AlphaFoldDB" id="W0VA90"/>
<evidence type="ECO:0000256" key="5">
    <source>
        <dbReference type="ARBA" id="ARBA00023136"/>
    </source>
</evidence>
<gene>
    <name evidence="8" type="ORF">GJA_3658</name>
</gene>
<dbReference type="KEGG" id="jag:GJA_3658"/>
<dbReference type="HOGENOM" id="CLU_033863_4_4_4"/>
<keyword evidence="2" id="KW-1003">Cell membrane</keyword>
<dbReference type="SUPFAM" id="SSF103481">
    <property type="entry name" value="Multidrug resistance efflux transporter EmrE"/>
    <property type="match status" value="2"/>
</dbReference>
<feature type="transmembrane region" description="Helical" evidence="6">
    <location>
        <begin position="129"/>
        <end position="146"/>
    </location>
</feature>
<feature type="transmembrane region" description="Helical" evidence="6">
    <location>
        <begin position="215"/>
        <end position="238"/>
    </location>
</feature>
<organism evidence="8 9">
    <name type="scientific">Janthinobacterium agaricidamnosum NBRC 102515 = DSM 9628</name>
    <dbReference type="NCBI Taxonomy" id="1349767"/>
    <lineage>
        <taxon>Bacteria</taxon>
        <taxon>Pseudomonadati</taxon>
        <taxon>Pseudomonadota</taxon>
        <taxon>Betaproteobacteria</taxon>
        <taxon>Burkholderiales</taxon>
        <taxon>Oxalobacteraceae</taxon>
        <taxon>Janthinobacterium</taxon>
    </lineage>
</organism>
<dbReference type="InterPro" id="IPR050638">
    <property type="entry name" value="AA-Vitamin_Transporters"/>
</dbReference>
<dbReference type="Pfam" id="PF00892">
    <property type="entry name" value="EamA"/>
    <property type="match status" value="2"/>
</dbReference>
<feature type="transmembrane region" description="Helical" evidence="6">
    <location>
        <begin position="71"/>
        <end position="94"/>
    </location>
</feature>
<proteinExistence type="predicted"/>
<dbReference type="PANTHER" id="PTHR32322:SF18">
    <property type="entry name" value="S-ADENOSYLMETHIONINE_S-ADENOSYLHOMOCYSTEINE TRANSPORTER"/>
    <property type="match status" value="1"/>
</dbReference>